<dbReference type="PANTHER" id="PTHR30055:SF209">
    <property type="entry name" value="POSSIBLE TRANSCRIPTIONAL REGULATORY PROTEIN (PROBABLY TETR-FAMILY)"/>
    <property type="match status" value="1"/>
</dbReference>
<dbReference type="Pfam" id="PF00440">
    <property type="entry name" value="TetR_N"/>
    <property type="match status" value="1"/>
</dbReference>
<feature type="DNA-binding region" description="H-T-H motif" evidence="2">
    <location>
        <begin position="33"/>
        <end position="52"/>
    </location>
</feature>
<gene>
    <name evidence="4" type="ORF">C7S10_13765</name>
</gene>
<keyword evidence="1 2" id="KW-0238">DNA-binding</keyword>
<accession>A0A2R7YUY5</accession>
<dbReference type="EMBL" id="PYXZ01000006">
    <property type="protein sequence ID" value="PUA80220.1"/>
    <property type="molecule type" value="Genomic_DNA"/>
</dbReference>
<proteinExistence type="predicted"/>
<feature type="domain" description="HTH tetR-type" evidence="3">
    <location>
        <begin position="10"/>
        <end position="70"/>
    </location>
</feature>
<comment type="caution">
    <text evidence="4">The sequence shown here is derived from an EMBL/GenBank/DDBJ whole genome shotgun (WGS) entry which is preliminary data.</text>
</comment>
<evidence type="ECO:0000313" key="4">
    <source>
        <dbReference type="EMBL" id="PUA80220.1"/>
    </source>
</evidence>
<dbReference type="InterPro" id="IPR009057">
    <property type="entry name" value="Homeodomain-like_sf"/>
</dbReference>
<dbReference type="InterPro" id="IPR001647">
    <property type="entry name" value="HTH_TetR"/>
</dbReference>
<dbReference type="GO" id="GO:0000976">
    <property type="term" value="F:transcription cis-regulatory region binding"/>
    <property type="evidence" value="ECO:0007669"/>
    <property type="project" value="TreeGrafter"/>
</dbReference>
<dbReference type="PROSITE" id="PS50977">
    <property type="entry name" value="HTH_TETR_2"/>
    <property type="match status" value="1"/>
</dbReference>
<evidence type="ECO:0000259" key="3">
    <source>
        <dbReference type="PROSITE" id="PS50977"/>
    </source>
</evidence>
<name>A0A2R7YUY5_9ACTN</name>
<dbReference type="Gene3D" id="1.10.357.10">
    <property type="entry name" value="Tetracycline Repressor, domain 2"/>
    <property type="match status" value="1"/>
</dbReference>
<dbReference type="OrthoDB" id="3784817at2"/>
<dbReference type="AlphaFoldDB" id="A0A2R7YUY5"/>
<dbReference type="GO" id="GO:0003700">
    <property type="term" value="F:DNA-binding transcription factor activity"/>
    <property type="evidence" value="ECO:0007669"/>
    <property type="project" value="TreeGrafter"/>
</dbReference>
<reference evidence="4 5" key="1">
    <citation type="submission" date="2018-03" db="EMBL/GenBank/DDBJ databases">
        <authorList>
            <person name="Keele B.F."/>
        </authorList>
    </citation>
    <scope>NUCLEOTIDE SEQUENCE [LARGE SCALE GENOMIC DNA]</scope>
    <source>
        <strain evidence="4 5">IB-3</strain>
    </source>
</reference>
<dbReference type="PANTHER" id="PTHR30055">
    <property type="entry name" value="HTH-TYPE TRANSCRIPTIONAL REGULATOR RUTR"/>
    <property type="match status" value="1"/>
</dbReference>
<dbReference type="InterPro" id="IPR050109">
    <property type="entry name" value="HTH-type_TetR-like_transc_reg"/>
</dbReference>
<evidence type="ECO:0000313" key="5">
    <source>
        <dbReference type="Proteomes" id="UP000244867"/>
    </source>
</evidence>
<evidence type="ECO:0000256" key="2">
    <source>
        <dbReference type="PROSITE-ProRule" id="PRU00335"/>
    </source>
</evidence>
<sequence>MASPTDVVAVSTRSKIVDAAALLLREGGADAVTTRAVATAAGVPAPTIFRVFGDKDGLMDAVAEHVMTTYVATKAERASREDGDPVDDLRRAWRSHIDFGLANPDLFVLLSTPGRHSRSPASAAGATVLEARVRRVAEAGLLTAPEAHVVGLIHAAGTGAVLSLLQQPADRRDDSLPDAMLEAVLRTVLTTTPAPSTSHLAPLAIAFRTAVPDLPGLTGGERQLLGEWVDRTIAEIP</sequence>
<dbReference type="PRINTS" id="PR00455">
    <property type="entry name" value="HTHTETR"/>
</dbReference>
<organism evidence="4 5">
    <name type="scientific">Nocardioides currus</name>
    <dbReference type="NCBI Taxonomy" id="2133958"/>
    <lineage>
        <taxon>Bacteria</taxon>
        <taxon>Bacillati</taxon>
        <taxon>Actinomycetota</taxon>
        <taxon>Actinomycetes</taxon>
        <taxon>Propionibacteriales</taxon>
        <taxon>Nocardioidaceae</taxon>
        <taxon>Nocardioides</taxon>
    </lineage>
</organism>
<evidence type="ECO:0000256" key="1">
    <source>
        <dbReference type="ARBA" id="ARBA00023125"/>
    </source>
</evidence>
<keyword evidence="5" id="KW-1185">Reference proteome</keyword>
<dbReference type="SUPFAM" id="SSF46689">
    <property type="entry name" value="Homeodomain-like"/>
    <property type="match status" value="1"/>
</dbReference>
<protein>
    <submittedName>
        <fullName evidence="4">TetR family transcriptional regulator</fullName>
    </submittedName>
</protein>
<dbReference type="Proteomes" id="UP000244867">
    <property type="component" value="Unassembled WGS sequence"/>
</dbReference>
<dbReference type="RefSeq" id="WP_108345027.1">
    <property type="nucleotide sequence ID" value="NZ_PYXZ01000006.1"/>
</dbReference>